<dbReference type="InterPro" id="IPR035892">
    <property type="entry name" value="C2_domain_sf"/>
</dbReference>
<reference evidence="16" key="1">
    <citation type="journal article" date="2020" name="Stud. Mycol.">
        <title>101 Dothideomycetes genomes: A test case for predicting lifestyles and emergence of pathogens.</title>
        <authorList>
            <person name="Haridas S."/>
            <person name="Albert R."/>
            <person name="Binder M."/>
            <person name="Bloem J."/>
            <person name="LaButti K."/>
            <person name="Salamov A."/>
            <person name="Andreopoulos B."/>
            <person name="Baker S."/>
            <person name="Barry K."/>
            <person name="Bills G."/>
            <person name="Bluhm B."/>
            <person name="Cannon C."/>
            <person name="Castanera R."/>
            <person name="Culley D."/>
            <person name="Daum C."/>
            <person name="Ezra D."/>
            <person name="Gonzalez J."/>
            <person name="Henrissat B."/>
            <person name="Kuo A."/>
            <person name="Liang C."/>
            <person name="Lipzen A."/>
            <person name="Lutzoni F."/>
            <person name="Magnuson J."/>
            <person name="Mondo S."/>
            <person name="Nolan M."/>
            <person name="Ohm R."/>
            <person name="Pangilinan J."/>
            <person name="Park H.-J."/>
            <person name="Ramirez L."/>
            <person name="Alfaro M."/>
            <person name="Sun H."/>
            <person name="Tritt A."/>
            <person name="Yoshinaga Y."/>
            <person name="Zwiers L.-H."/>
            <person name="Turgeon B."/>
            <person name="Goodwin S."/>
            <person name="Spatafora J."/>
            <person name="Crous P."/>
            <person name="Grigoriev I."/>
        </authorList>
    </citation>
    <scope>NUCLEOTIDE SEQUENCE [LARGE SCALE GENOMIC DNA]</scope>
    <source>
        <strain evidence="16">CBS 304.66</strain>
    </source>
</reference>
<evidence type="ECO:0000259" key="14">
    <source>
        <dbReference type="PROSITE" id="PS51847"/>
    </source>
</evidence>
<evidence type="ECO:0000313" key="15">
    <source>
        <dbReference type="EMBL" id="KAF2266301.1"/>
    </source>
</evidence>
<feature type="compositionally biased region" description="Acidic residues" evidence="11">
    <location>
        <begin position="1127"/>
        <end position="1137"/>
    </location>
</feature>
<keyword evidence="3" id="KW-0597">Phosphoprotein</keyword>
<dbReference type="PROSITE" id="PS50004">
    <property type="entry name" value="C2"/>
    <property type="match status" value="2"/>
</dbReference>
<dbReference type="InterPro" id="IPR057349">
    <property type="entry name" value="C2_Mug190_3rd"/>
</dbReference>
<organism evidence="15 16">
    <name type="scientific">Lojkania enalia</name>
    <dbReference type="NCBI Taxonomy" id="147567"/>
    <lineage>
        <taxon>Eukaryota</taxon>
        <taxon>Fungi</taxon>
        <taxon>Dikarya</taxon>
        <taxon>Ascomycota</taxon>
        <taxon>Pezizomycotina</taxon>
        <taxon>Dothideomycetes</taxon>
        <taxon>Pleosporomycetidae</taxon>
        <taxon>Pleosporales</taxon>
        <taxon>Pleosporales incertae sedis</taxon>
        <taxon>Lojkania</taxon>
    </lineage>
</organism>
<accession>A0A9P4KDS3</accession>
<feature type="compositionally biased region" description="Basic and acidic residues" evidence="11">
    <location>
        <begin position="29"/>
        <end position="57"/>
    </location>
</feature>
<evidence type="ECO:0000256" key="10">
    <source>
        <dbReference type="ARBA" id="ARBA00023136"/>
    </source>
</evidence>
<name>A0A9P4KDS3_9PLEO</name>
<proteinExistence type="predicted"/>
<feature type="region of interest" description="Disordered" evidence="11">
    <location>
        <begin position="170"/>
        <end position="206"/>
    </location>
</feature>
<dbReference type="PANTHER" id="PTHR47348">
    <property type="entry name" value="MEIOTICALLY UP-REGULATED GENE 190 PROTEIN"/>
    <property type="match status" value="1"/>
</dbReference>
<keyword evidence="9" id="KW-0446">Lipid-binding</keyword>
<gene>
    <name evidence="15" type="ORF">CC78DRAFT_153539</name>
</gene>
<comment type="caution">
    <text evidence="15">The sequence shown here is derived from an EMBL/GenBank/DDBJ whole genome shotgun (WGS) entry which is preliminary data.</text>
</comment>
<evidence type="ECO:0000256" key="3">
    <source>
        <dbReference type="ARBA" id="ARBA00022553"/>
    </source>
</evidence>
<dbReference type="OrthoDB" id="419768at2759"/>
<feature type="region of interest" description="Disordered" evidence="11">
    <location>
        <begin position="1127"/>
        <end position="1192"/>
    </location>
</feature>
<evidence type="ECO:0000256" key="7">
    <source>
        <dbReference type="ARBA" id="ARBA00022989"/>
    </source>
</evidence>
<dbReference type="EMBL" id="ML986599">
    <property type="protein sequence ID" value="KAF2266301.1"/>
    <property type="molecule type" value="Genomic_DNA"/>
</dbReference>
<dbReference type="AlphaFoldDB" id="A0A9P4KDS3"/>
<sequence>MSGVDDIQAERKSHKAPYTPHHPIPTVQKYREEKKEREAEYGTVKEQDDRSKRDRLGEAYNTLRYGRDTAEPDADTQPYKAENKNFEHDENVADDHAGRTGQSREISEPREQGEDSGAAEDTTEGMLDAMDPKKARKAMKKFSADGTEREVTDPVTHLPVTIHDFTVKDLKSTSKNRPPAGTVPASATGFRGMNKSDEQLKKEQKDEEDAHSIMKTLFPPPNFSITQEEIIDVYQKAITTGLGIFSLSLTVVVGLFHLTKDSTGWSRSFYTLVEVAVSLGISAVVILGMRQWTENRIKGVWETEVWQAERQEGEQLAKSQTAESAQWLNSLVASVWPLINPDLFASVTDTLEDVMQASLPKMVRMVSVDDIGQGSEAFRILGIRWLPTGAAARSVSQDGELKSKEEQNNDRTGKVEAQQDSDKKEQRQEGDKEDNNQNVAEGMEAEEGDFVNIEIAFAYRPSTSARGMKERAKNAHLYMAFYLPANVKLPVWVELHGIIGIMRLRLQLTPDPPFFALCTVTFLGQPKVDLSCIPLIKQGPNLMDLPLISRFVQSSVDAAMAEYVAPKSLTLDLKDMLVGDDFKKDTNARGVLVVNIKRAYDFKEGDTGLEPFKDGSADPYVSVGWAKFGKPLWSTRILQNNMEPIWDEACYILVTPEELNVEERLRVQLWDSDRNTADDDLGRIELNLKDLMKGKDTNGKMADRQDGFKSLKAGEGMPGNLEWSVGYFSKTRITEDQLAAQEEDPEIKTFNQLKDKVYSESESKLREASKDESDEIKQQKAQDFKARQDQLIIASPPPQQYPSGILSIQIHQITGLELEAVNKNKASKYEGAAEEQEEGEDLPSAYCTIILNHQKVFKTRTKPKNSKPFFNAGCERFIRDYRNTELHVSVRDARIHEDDPLLGIIYLPLAKLFEHRSQIDSSFPLAGGIGYGRARISMVFRSVQLQAPQSLLGWDYGTLDINPVAIGIDVPQDLKKLRIKIRSTLAHGKLHSTQDDQQNEHDGHIIWKSRKGRPLRLPVRKRYASPLVVEFRKDATLSDHTPAFGILWLKDIPDNEEQIIPLTIWKGDLERAENNVLKEYGEKVGEIELKMTFWSGLSGYHAPLAKKDSHLSDVMEVLDVATDNNDMEWDSELDEGNDTSSSSSDSDDSDFIPNPFSSKDKTDSGLGKDGKRGPVDSMKEYKQHSKQLHRRNRGLMQWKAPRTLAWMKHLAEHGENKVEGIFKHSERGGQGIETEV</sequence>
<dbReference type="PANTHER" id="PTHR47348:SF2">
    <property type="entry name" value="MEIOTICALLY UP-REGULATED 190 PROTEIN"/>
    <property type="match status" value="1"/>
</dbReference>
<dbReference type="Pfam" id="PF25669">
    <property type="entry name" value="SMP_MUG190-like"/>
    <property type="match status" value="1"/>
</dbReference>
<dbReference type="SMART" id="SM00239">
    <property type="entry name" value="C2"/>
    <property type="match status" value="2"/>
</dbReference>
<dbReference type="PROSITE" id="PS51847">
    <property type="entry name" value="SMP"/>
    <property type="match status" value="1"/>
</dbReference>
<feature type="region of interest" description="Disordered" evidence="11">
    <location>
        <begin position="394"/>
        <end position="438"/>
    </location>
</feature>
<feature type="domain" description="C2" evidence="13">
    <location>
        <begin position="572"/>
        <end position="701"/>
    </location>
</feature>
<dbReference type="InterPro" id="IPR037767">
    <property type="entry name" value="C2A_Mug190-like"/>
</dbReference>
<evidence type="ECO:0000256" key="9">
    <source>
        <dbReference type="ARBA" id="ARBA00023121"/>
    </source>
</evidence>
<feature type="region of interest" description="Disordered" evidence="11">
    <location>
        <begin position="1"/>
        <end position="151"/>
    </location>
</feature>
<dbReference type="Pfam" id="PF25331">
    <property type="entry name" value="C2_Mug190_3rd"/>
    <property type="match status" value="1"/>
</dbReference>
<evidence type="ECO:0000256" key="4">
    <source>
        <dbReference type="ARBA" id="ARBA00022692"/>
    </source>
</evidence>
<feature type="domain" description="C2" evidence="13">
    <location>
        <begin position="787"/>
        <end position="923"/>
    </location>
</feature>
<dbReference type="Proteomes" id="UP000800093">
    <property type="component" value="Unassembled WGS sequence"/>
</dbReference>
<evidence type="ECO:0000256" key="2">
    <source>
        <dbReference type="ARBA" id="ARBA00022448"/>
    </source>
</evidence>
<keyword evidence="5" id="KW-0677">Repeat</keyword>
<evidence type="ECO:0000259" key="13">
    <source>
        <dbReference type="PROSITE" id="PS50004"/>
    </source>
</evidence>
<dbReference type="GO" id="GO:0008289">
    <property type="term" value="F:lipid binding"/>
    <property type="evidence" value="ECO:0007669"/>
    <property type="project" value="UniProtKB-KW"/>
</dbReference>
<evidence type="ECO:0000256" key="12">
    <source>
        <dbReference type="SAM" id="Phobius"/>
    </source>
</evidence>
<keyword evidence="7 12" id="KW-1133">Transmembrane helix</keyword>
<evidence type="ECO:0000256" key="11">
    <source>
        <dbReference type="SAM" id="MobiDB-lite"/>
    </source>
</evidence>
<feature type="transmembrane region" description="Helical" evidence="12">
    <location>
        <begin position="269"/>
        <end position="289"/>
    </location>
</feature>
<feature type="compositionally biased region" description="Basic and acidic residues" evidence="11">
    <location>
        <begin position="1158"/>
        <end position="1183"/>
    </location>
</feature>
<keyword evidence="16" id="KW-1185">Reference proteome</keyword>
<dbReference type="Gene3D" id="2.60.40.150">
    <property type="entry name" value="C2 domain"/>
    <property type="match status" value="2"/>
</dbReference>
<evidence type="ECO:0000256" key="6">
    <source>
        <dbReference type="ARBA" id="ARBA00022824"/>
    </source>
</evidence>
<dbReference type="InterPro" id="IPR000008">
    <property type="entry name" value="C2_dom"/>
</dbReference>
<feature type="compositionally biased region" description="Basic and acidic residues" evidence="11">
    <location>
        <begin position="194"/>
        <end position="206"/>
    </location>
</feature>
<feature type="compositionally biased region" description="Basic and acidic residues" evidence="11">
    <location>
        <begin position="399"/>
        <end position="414"/>
    </location>
</feature>
<dbReference type="InterPro" id="IPR031468">
    <property type="entry name" value="SMP_LBD"/>
</dbReference>
<dbReference type="CDD" id="cd04041">
    <property type="entry name" value="C2A_fungal"/>
    <property type="match status" value="1"/>
</dbReference>
<feature type="compositionally biased region" description="Basic and acidic residues" evidence="11">
    <location>
        <begin position="81"/>
        <end position="98"/>
    </location>
</feature>
<keyword evidence="10 12" id="KW-0472">Membrane</keyword>
<evidence type="ECO:0000256" key="1">
    <source>
        <dbReference type="ARBA" id="ARBA00004586"/>
    </source>
</evidence>
<comment type="subcellular location">
    <subcellularLocation>
        <location evidence="1">Endoplasmic reticulum membrane</location>
    </subcellularLocation>
</comment>
<dbReference type="SUPFAM" id="SSF49562">
    <property type="entry name" value="C2 domain (Calcium/lipid-binding domain, CaLB)"/>
    <property type="match status" value="2"/>
</dbReference>
<keyword evidence="6" id="KW-0256">Endoplasmic reticulum</keyword>
<evidence type="ECO:0008006" key="17">
    <source>
        <dbReference type="Google" id="ProtNLM"/>
    </source>
</evidence>
<feature type="domain" description="SMP-LTD" evidence="14">
    <location>
        <begin position="321"/>
        <end position="574"/>
    </location>
</feature>
<dbReference type="GO" id="GO:0005789">
    <property type="term" value="C:endoplasmic reticulum membrane"/>
    <property type="evidence" value="ECO:0007669"/>
    <property type="project" value="UniProtKB-SubCell"/>
</dbReference>
<keyword evidence="2" id="KW-0813">Transport</keyword>
<dbReference type="Pfam" id="PF00168">
    <property type="entry name" value="C2"/>
    <property type="match status" value="2"/>
</dbReference>
<dbReference type="CDD" id="cd04052">
    <property type="entry name" value="C2B_Tricalbin-like"/>
    <property type="match status" value="1"/>
</dbReference>
<dbReference type="InterPro" id="IPR037765">
    <property type="entry name" value="C2B_Tricalbin"/>
</dbReference>
<keyword evidence="8" id="KW-0445">Lipid transport</keyword>
<evidence type="ECO:0000256" key="5">
    <source>
        <dbReference type="ARBA" id="ARBA00022737"/>
    </source>
</evidence>
<dbReference type="CDD" id="cd21676">
    <property type="entry name" value="SMP_Mug190"/>
    <property type="match status" value="1"/>
</dbReference>
<dbReference type="GO" id="GO:0061817">
    <property type="term" value="P:endoplasmic reticulum-plasma membrane tethering"/>
    <property type="evidence" value="ECO:0007669"/>
    <property type="project" value="InterPro"/>
</dbReference>
<feature type="compositionally biased region" description="Basic and acidic residues" evidence="11">
    <location>
        <begin position="420"/>
        <end position="435"/>
    </location>
</feature>
<evidence type="ECO:0000256" key="8">
    <source>
        <dbReference type="ARBA" id="ARBA00023055"/>
    </source>
</evidence>
<feature type="compositionally biased region" description="Basic and acidic residues" evidence="11">
    <location>
        <begin position="142"/>
        <end position="151"/>
    </location>
</feature>
<feature type="transmembrane region" description="Helical" evidence="12">
    <location>
        <begin position="237"/>
        <end position="257"/>
    </location>
</feature>
<keyword evidence="4 12" id="KW-0812">Transmembrane</keyword>
<protein>
    <recommendedName>
        <fullName evidence="17">Meiotically up-regulated gene 190 protein</fullName>
    </recommendedName>
</protein>
<dbReference type="GO" id="GO:0006869">
    <property type="term" value="P:lipid transport"/>
    <property type="evidence" value="ECO:0007669"/>
    <property type="project" value="UniProtKB-KW"/>
</dbReference>
<evidence type="ECO:0000313" key="16">
    <source>
        <dbReference type="Proteomes" id="UP000800093"/>
    </source>
</evidence>